<feature type="compositionally biased region" description="Polar residues" evidence="1">
    <location>
        <begin position="146"/>
        <end position="163"/>
    </location>
</feature>
<name>A0A813KUL6_POLGL</name>
<dbReference type="SMART" id="SM00027">
    <property type="entry name" value="EH"/>
    <property type="match status" value="1"/>
</dbReference>
<evidence type="ECO:0008006" key="6">
    <source>
        <dbReference type="Google" id="ProtNLM"/>
    </source>
</evidence>
<feature type="domain" description="EF-hand" evidence="3">
    <location>
        <begin position="21"/>
        <end position="56"/>
    </location>
</feature>
<evidence type="ECO:0000313" key="4">
    <source>
        <dbReference type="EMBL" id="CAE8710826.1"/>
    </source>
</evidence>
<evidence type="ECO:0000259" key="2">
    <source>
        <dbReference type="PROSITE" id="PS50031"/>
    </source>
</evidence>
<dbReference type="InterPro" id="IPR002048">
    <property type="entry name" value="EF_hand_dom"/>
</dbReference>
<feature type="compositionally biased region" description="Low complexity" evidence="1">
    <location>
        <begin position="1"/>
        <end position="16"/>
    </location>
</feature>
<dbReference type="GO" id="GO:0006897">
    <property type="term" value="P:endocytosis"/>
    <property type="evidence" value="ECO:0007669"/>
    <property type="project" value="TreeGrafter"/>
</dbReference>
<feature type="compositionally biased region" description="Polar residues" evidence="1">
    <location>
        <begin position="238"/>
        <end position="255"/>
    </location>
</feature>
<dbReference type="Proteomes" id="UP000626109">
    <property type="component" value="Unassembled WGS sequence"/>
</dbReference>
<feature type="compositionally biased region" description="Low complexity" evidence="1">
    <location>
        <begin position="125"/>
        <end position="141"/>
    </location>
</feature>
<dbReference type="InterPro" id="IPR011992">
    <property type="entry name" value="EF-hand-dom_pair"/>
</dbReference>
<feature type="region of interest" description="Disordered" evidence="1">
    <location>
        <begin position="370"/>
        <end position="416"/>
    </location>
</feature>
<feature type="region of interest" description="Disordered" evidence="1">
    <location>
        <begin position="322"/>
        <end position="342"/>
    </location>
</feature>
<dbReference type="SUPFAM" id="SSF47473">
    <property type="entry name" value="EF-hand"/>
    <property type="match status" value="1"/>
</dbReference>
<evidence type="ECO:0000256" key="1">
    <source>
        <dbReference type="SAM" id="MobiDB-lite"/>
    </source>
</evidence>
<feature type="compositionally biased region" description="Low complexity" evidence="1">
    <location>
        <begin position="300"/>
        <end position="310"/>
    </location>
</feature>
<feature type="compositionally biased region" description="Basic and acidic residues" evidence="1">
    <location>
        <begin position="203"/>
        <end position="214"/>
    </location>
</feature>
<dbReference type="PANTHER" id="PTHR11216">
    <property type="entry name" value="EH DOMAIN"/>
    <property type="match status" value="1"/>
</dbReference>
<dbReference type="CDD" id="cd00052">
    <property type="entry name" value="EH"/>
    <property type="match status" value="1"/>
</dbReference>
<dbReference type="GO" id="GO:0005886">
    <property type="term" value="C:plasma membrane"/>
    <property type="evidence" value="ECO:0007669"/>
    <property type="project" value="TreeGrafter"/>
</dbReference>
<dbReference type="AlphaFoldDB" id="A0A813KUL6"/>
<dbReference type="Pfam" id="PF12763">
    <property type="entry name" value="EH"/>
    <property type="match status" value="1"/>
</dbReference>
<protein>
    <recommendedName>
        <fullName evidence="6">Calmodulin</fullName>
    </recommendedName>
</protein>
<dbReference type="Gene3D" id="1.10.238.10">
    <property type="entry name" value="EF-hand"/>
    <property type="match status" value="1"/>
</dbReference>
<accession>A0A813KUL6</accession>
<feature type="region of interest" description="Disordered" evidence="1">
    <location>
        <begin position="1"/>
        <end position="21"/>
    </location>
</feature>
<feature type="non-terminal residue" evidence="4">
    <location>
        <position position="1"/>
    </location>
</feature>
<comment type="caution">
    <text evidence="4">The sequence shown here is derived from an EMBL/GenBank/DDBJ whole genome shotgun (WGS) entry which is preliminary data.</text>
</comment>
<dbReference type="GO" id="GO:0005737">
    <property type="term" value="C:cytoplasm"/>
    <property type="evidence" value="ECO:0007669"/>
    <property type="project" value="TreeGrafter"/>
</dbReference>
<feature type="domain" description="EH" evidence="2">
    <location>
        <begin position="22"/>
        <end position="97"/>
    </location>
</feature>
<evidence type="ECO:0000259" key="3">
    <source>
        <dbReference type="PROSITE" id="PS50222"/>
    </source>
</evidence>
<reference evidence="4" key="1">
    <citation type="submission" date="2021-02" db="EMBL/GenBank/DDBJ databases">
        <authorList>
            <person name="Dougan E. K."/>
            <person name="Rhodes N."/>
            <person name="Thang M."/>
            <person name="Chan C."/>
        </authorList>
    </citation>
    <scope>NUCLEOTIDE SEQUENCE</scope>
</reference>
<dbReference type="PROSITE" id="PS50031">
    <property type="entry name" value="EH"/>
    <property type="match status" value="1"/>
</dbReference>
<dbReference type="EMBL" id="CAJNNW010032043">
    <property type="protein sequence ID" value="CAE8710826.1"/>
    <property type="molecule type" value="Genomic_DNA"/>
</dbReference>
<feature type="compositionally biased region" description="Polar residues" evidence="1">
    <location>
        <begin position="322"/>
        <end position="334"/>
    </location>
</feature>
<gene>
    <name evidence="4" type="ORF">PGLA2088_LOCUS36156</name>
</gene>
<feature type="compositionally biased region" description="Basic and acidic residues" evidence="1">
    <location>
        <begin position="390"/>
        <end position="411"/>
    </location>
</feature>
<dbReference type="GO" id="GO:0005509">
    <property type="term" value="F:calcium ion binding"/>
    <property type="evidence" value="ECO:0007669"/>
    <property type="project" value="InterPro"/>
</dbReference>
<organism evidence="4 5">
    <name type="scientific">Polarella glacialis</name>
    <name type="common">Dinoflagellate</name>
    <dbReference type="NCBI Taxonomy" id="89957"/>
    <lineage>
        <taxon>Eukaryota</taxon>
        <taxon>Sar</taxon>
        <taxon>Alveolata</taxon>
        <taxon>Dinophyceae</taxon>
        <taxon>Suessiales</taxon>
        <taxon>Suessiaceae</taxon>
        <taxon>Polarella</taxon>
    </lineage>
</organism>
<proteinExistence type="predicted"/>
<dbReference type="PROSITE" id="PS50222">
    <property type="entry name" value="EF_HAND_2"/>
    <property type="match status" value="1"/>
</dbReference>
<dbReference type="InterPro" id="IPR000261">
    <property type="entry name" value="EH_dom"/>
</dbReference>
<feature type="region of interest" description="Disordered" evidence="1">
    <location>
        <begin position="119"/>
        <end position="310"/>
    </location>
</feature>
<sequence>FGSQQRGRSPGGSPRSVPDRRDLRKYARLFLRSDNDRDGFLTTEEARALFGSSGLSADMLARIWEVSNVSKSNVFSFPEFVAAMHLIRQARQGLPVPQDSLPGDLMSLLASLGESVADLAREGTSRSASRSRPASQPGSAPEGFQRASSPTFGGGQFVTSADDSANRFGIEHQPVPSFGEDMPVPSFGEEMPVWQGGQAEFAPDEHVDGKGKKEKDKKKKKKEKEQSPVFEQPAPSYEASTGINDEGPDTSSRQTAFHEGGFGFASAKSQNGDIGGATAGRASESRRPASSSRHGGGGAFSAAISASGSKADGLDMAIERNPSTRLGLQMPSSFETRDVSSKDPYYKARMEEILGIKSKPQRPDLDASELDFLRLEPPTRTAPVRSTQSMDREQEQKWAGRRHDGPFDQRQHNAYAHTGDYGSPALFAVLAGAPQLLRGASMSGGATGSAAGPLHEQPGGFASARRVLPAAAKPFLRTVTPNFPAELAAPAHFERPSSNFSIGTLTASNGYANHGLPRSSTQKVAMSSSLW</sequence>
<evidence type="ECO:0000313" key="5">
    <source>
        <dbReference type="Proteomes" id="UP000626109"/>
    </source>
</evidence>
<dbReference type="GO" id="GO:0016197">
    <property type="term" value="P:endosomal transport"/>
    <property type="evidence" value="ECO:0007669"/>
    <property type="project" value="TreeGrafter"/>
</dbReference>